<name>A0AAD4SU98_9MAGN</name>
<dbReference type="InterPro" id="IPR000535">
    <property type="entry name" value="MSP_dom"/>
</dbReference>
<dbReference type="GO" id="GO:0061817">
    <property type="term" value="P:endoplasmic reticulum-plasma membrane tethering"/>
    <property type="evidence" value="ECO:0007669"/>
    <property type="project" value="TreeGrafter"/>
</dbReference>
<dbReference type="EMBL" id="JAJJMB010008687">
    <property type="protein sequence ID" value="KAI3921398.1"/>
    <property type="molecule type" value="Genomic_DNA"/>
</dbReference>
<comment type="similarity">
    <text evidence="1">Belongs to the VAMP-associated protein (VAP) (TC 9.B.17) family.</text>
</comment>
<dbReference type="PANTHER" id="PTHR10809">
    <property type="entry name" value="VESICLE-ASSOCIATED MEMBRANE PROTEIN-ASSOCIATED PROTEIN"/>
    <property type="match status" value="1"/>
</dbReference>
<sequence length="153" mass="17401">MSRGNNILSIQPRDDLKFPFQLNKQTSCCLDLANQTRIYLAFQVKTRNPKKYCISPNMGTILPKRTCNVMITMQAHKEAPQDMLQCKDKFLVQMFDLREMFKEQSAKAVFKEFKLRATYVPVGSVTTSRVKYALVRRGPEQEGSSPPTGTASS</sequence>
<gene>
    <name evidence="3" type="ORF">MKW98_013332</name>
</gene>
<reference evidence="3" key="1">
    <citation type="submission" date="2022-04" db="EMBL/GenBank/DDBJ databases">
        <title>A functionally conserved STORR gene fusion in Papaver species that diverged 16.8 million years ago.</title>
        <authorList>
            <person name="Catania T."/>
        </authorList>
    </citation>
    <scope>NUCLEOTIDE SEQUENCE</scope>
    <source>
        <strain evidence="3">S-188037</strain>
    </source>
</reference>
<protein>
    <recommendedName>
        <fullName evidence="2">MSP domain-containing protein</fullName>
    </recommendedName>
</protein>
<keyword evidence="4" id="KW-1185">Reference proteome</keyword>
<organism evidence="3 4">
    <name type="scientific">Papaver atlanticum</name>
    <dbReference type="NCBI Taxonomy" id="357466"/>
    <lineage>
        <taxon>Eukaryota</taxon>
        <taxon>Viridiplantae</taxon>
        <taxon>Streptophyta</taxon>
        <taxon>Embryophyta</taxon>
        <taxon>Tracheophyta</taxon>
        <taxon>Spermatophyta</taxon>
        <taxon>Magnoliopsida</taxon>
        <taxon>Ranunculales</taxon>
        <taxon>Papaveraceae</taxon>
        <taxon>Papaveroideae</taxon>
        <taxon>Papaver</taxon>
    </lineage>
</organism>
<dbReference type="GO" id="GO:0090158">
    <property type="term" value="P:endoplasmic reticulum membrane organization"/>
    <property type="evidence" value="ECO:0007669"/>
    <property type="project" value="TreeGrafter"/>
</dbReference>
<dbReference type="InterPro" id="IPR008962">
    <property type="entry name" value="PapD-like_sf"/>
</dbReference>
<dbReference type="Gene3D" id="2.60.40.10">
    <property type="entry name" value="Immunoglobulins"/>
    <property type="match status" value="1"/>
</dbReference>
<dbReference type="Pfam" id="PF00635">
    <property type="entry name" value="Motile_Sperm"/>
    <property type="match status" value="1"/>
</dbReference>
<dbReference type="AlphaFoldDB" id="A0AAD4SU98"/>
<dbReference type="InterPro" id="IPR016763">
    <property type="entry name" value="VAP"/>
</dbReference>
<evidence type="ECO:0000256" key="1">
    <source>
        <dbReference type="ARBA" id="ARBA00008932"/>
    </source>
</evidence>
<evidence type="ECO:0000313" key="3">
    <source>
        <dbReference type="EMBL" id="KAI3921398.1"/>
    </source>
</evidence>
<evidence type="ECO:0000259" key="2">
    <source>
        <dbReference type="PROSITE" id="PS50202"/>
    </source>
</evidence>
<dbReference type="Proteomes" id="UP001202328">
    <property type="component" value="Unassembled WGS sequence"/>
</dbReference>
<dbReference type="PROSITE" id="PS50202">
    <property type="entry name" value="MSP"/>
    <property type="match status" value="1"/>
</dbReference>
<proteinExistence type="inferred from homology"/>
<dbReference type="GO" id="GO:0005886">
    <property type="term" value="C:plasma membrane"/>
    <property type="evidence" value="ECO:0007669"/>
    <property type="project" value="TreeGrafter"/>
</dbReference>
<evidence type="ECO:0000313" key="4">
    <source>
        <dbReference type="Proteomes" id="UP001202328"/>
    </source>
</evidence>
<dbReference type="PANTHER" id="PTHR10809:SF160">
    <property type="entry name" value="VESICLE-ASSOCIATED PROTEIN 1-3"/>
    <property type="match status" value="1"/>
</dbReference>
<comment type="caution">
    <text evidence="3">The sequence shown here is derived from an EMBL/GenBank/DDBJ whole genome shotgun (WGS) entry which is preliminary data.</text>
</comment>
<dbReference type="GO" id="GO:0005789">
    <property type="term" value="C:endoplasmic reticulum membrane"/>
    <property type="evidence" value="ECO:0007669"/>
    <property type="project" value="InterPro"/>
</dbReference>
<dbReference type="InterPro" id="IPR013783">
    <property type="entry name" value="Ig-like_fold"/>
</dbReference>
<feature type="domain" description="MSP" evidence="2">
    <location>
        <begin position="7"/>
        <end position="120"/>
    </location>
</feature>
<accession>A0AAD4SU98</accession>
<dbReference type="SUPFAM" id="SSF49354">
    <property type="entry name" value="PapD-like"/>
    <property type="match status" value="1"/>
</dbReference>